<sequence>MSKHLPLLYNPLLNALFNNPHHNNAPFKNTTVDLNNHNDFTILLPPSYILNDAYDPSTSGTTKSFLRDLCYTNEDFIRSHIIRSNNPVLTPSGKTHSIVYNTLNHKQILIKNGMVFTGRGFKKSLRLNILGVGQFHSFCDYFPKGSRFMIIYIEDTLIGSNFLNMVDYIDHKFLQAQPTIEDKPKVSETKKDYVTFEMLLRSVPLLSKLVSEKYYKLFHHNNQDFHDLRTQTRKSLSFIKDEFHRMVDQAYVIISESIKEDNPESEKTYHLIQNLLSNNPEIDLNRLVYEYVELNLYDKIWSQLIFQFNHDNSDKQEFDKEAFKVLTSEKYPLLSCVSLNHLDIPVYEPWNINLILKRVSSAIEIFSKLDDSSVISQSSKREVLMQTIEVLTEPTTEIIDEKSQDLVVDADTLVGMLIMVIIHSKVENLEAHLYYIRNFQSSDQSQDGYFSYIVSNLDAVIYHLSSMGEFGYLENLSQQNYEFWAAIQRQDLESLRKMVSEVLEEFPGELPTNHFIKSRNIHGESCLMFAIKAKNFEIFELLVDSNDDWFTVEELLFDKNTTTGQNLLMVSLIEECHEISHKLVEILFTMEYGEQVAYLNSTDFLGRSVGHYLFHDIQIMQQIGHLVDWELKDTNHHTPLFSTCRCYDHQDYTALVETGFNCYFQRYKTIDLANHIDKNGNTLLHVILKGLDKSGLLDHGVDVNQFNNKSMSPLTIYVKYNRLANLETLLQCETLKFLNEEPKNFYNVFDYLSFSASKPTSNSEDFKKIQSLVYNFAFDNYFPSNQSLKILATNGRYDSGLKEWIIFFKVMDNDNRFTVFQSFSKLKSIFQLFEMQNPFMGLPSKEEIWLNYNGQHSVPFYSKFKINRFITDFNHYLVALSLYSPNGLKDFYTLFKDNNSTLEIMKQSSKDQELAKRKLGEITLTIHQISEIETFLNYSLSDLQAYDTKLTKLHKLFIMYNMKSQDVRIVQDRFLGKLFTSEVPNDEFKWIGEEEECVNYLELGQFVLFLQFSNNQMTKKIKDTLKKLDKWKQVYGRIKSINDELRRYENKIHDNHITPVTSPELHRRDSNEGLLDPVEEPESPIESSFFTFGLENKKSRYKRLLLLKNDEIKTIINLNSEIKYDHELIASEISNFLTFKANSILFSFKQFTQLTIQGLKLQKNRGDGNFQKSHSKKEHFNLNRQ</sequence>
<name>A0ACA9YAV4_9ASCO</name>
<reference evidence="1" key="1">
    <citation type="submission" date="2022-06" db="EMBL/GenBank/DDBJ databases">
        <authorList>
            <person name="Legras J.-L."/>
            <person name="Devillers H."/>
            <person name="Grondin C."/>
        </authorList>
    </citation>
    <scope>NUCLEOTIDE SEQUENCE</scope>
    <source>
        <strain evidence="1">CLIB 1444</strain>
    </source>
</reference>
<gene>
    <name evidence="1" type="ORF">CLIB1444_08S03642</name>
</gene>
<keyword evidence="2" id="KW-1185">Reference proteome</keyword>
<accession>A0ACA9YAV4</accession>
<dbReference type="Proteomes" id="UP001152531">
    <property type="component" value="Unassembled WGS sequence"/>
</dbReference>
<dbReference type="EMBL" id="CALSDN010000008">
    <property type="protein sequence ID" value="CAH6722178.1"/>
    <property type="molecule type" value="Genomic_DNA"/>
</dbReference>
<evidence type="ECO:0000313" key="1">
    <source>
        <dbReference type="EMBL" id="CAH6722178.1"/>
    </source>
</evidence>
<protein>
    <submittedName>
        <fullName evidence="1">UPF0507 protein</fullName>
    </submittedName>
</protein>
<comment type="caution">
    <text evidence="1">The sequence shown here is derived from an EMBL/GenBank/DDBJ whole genome shotgun (WGS) entry which is preliminary data.</text>
</comment>
<organism evidence="1 2">
    <name type="scientific">[Candida] jaroonii</name>
    <dbReference type="NCBI Taxonomy" id="467808"/>
    <lineage>
        <taxon>Eukaryota</taxon>
        <taxon>Fungi</taxon>
        <taxon>Dikarya</taxon>
        <taxon>Ascomycota</taxon>
        <taxon>Saccharomycotina</taxon>
        <taxon>Pichiomycetes</taxon>
        <taxon>Debaryomycetaceae</taxon>
        <taxon>Yamadazyma</taxon>
    </lineage>
</organism>
<evidence type="ECO:0000313" key="2">
    <source>
        <dbReference type="Proteomes" id="UP001152531"/>
    </source>
</evidence>
<proteinExistence type="predicted"/>